<keyword evidence="2" id="KW-1185">Reference proteome</keyword>
<dbReference type="EMBL" id="KV425588">
    <property type="protein sequence ID" value="KZT23136.1"/>
    <property type="molecule type" value="Genomic_DNA"/>
</dbReference>
<organism evidence="1 2">
    <name type="scientific">Neolentinus lepideus HHB14362 ss-1</name>
    <dbReference type="NCBI Taxonomy" id="1314782"/>
    <lineage>
        <taxon>Eukaryota</taxon>
        <taxon>Fungi</taxon>
        <taxon>Dikarya</taxon>
        <taxon>Basidiomycota</taxon>
        <taxon>Agaricomycotina</taxon>
        <taxon>Agaricomycetes</taxon>
        <taxon>Gloeophyllales</taxon>
        <taxon>Gloeophyllaceae</taxon>
        <taxon>Neolentinus</taxon>
    </lineage>
</organism>
<evidence type="ECO:0000313" key="1">
    <source>
        <dbReference type="EMBL" id="KZT23136.1"/>
    </source>
</evidence>
<sequence>MCTTGYRRELSVLTTRDTISSFECWSLTPSNALSTAPGLSGAMSLTHEMGHFANVTYQVGYRRSGADHQTHVPHFSMYLSGHAEITVPNGDKAIINSGGNRVILVVDTMETSSTGHFVEYPSHEETVCMNIPTKDGQIPEHRVLYDGPCTMDTVDLTRRGLAELD</sequence>
<evidence type="ECO:0000313" key="2">
    <source>
        <dbReference type="Proteomes" id="UP000076761"/>
    </source>
</evidence>
<name>A0A165R0B6_9AGAM</name>
<accession>A0A165R0B6</accession>
<reference evidence="1 2" key="1">
    <citation type="journal article" date="2016" name="Mol. Biol. Evol.">
        <title>Comparative Genomics of Early-Diverging Mushroom-Forming Fungi Provides Insights into the Origins of Lignocellulose Decay Capabilities.</title>
        <authorList>
            <person name="Nagy L.G."/>
            <person name="Riley R."/>
            <person name="Tritt A."/>
            <person name="Adam C."/>
            <person name="Daum C."/>
            <person name="Floudas D."/>
            <person name="Sun H."/>
            <person name="Yadav J.S."/>
            <person name="Pangilinan J."/>
            <person name="Larsson K.H."/>
            <person name="Matsuura K."/>
            <person name="Barry K."/>
            <person name="Labutti K."/>
            <person name="Kuo R."/>
            <person name="Ohm R.A."/>
            <person name="Bhattacharya S.S."/>
            <person name="Shirouzu T."/>
            <person name="Yoshinaga Y."/>
            <person name="Martin F.M."/>
            <person name="Grigoriev I.V."/>
            <person name="Hibbett D.S."/>
        </authorList>
    </citation>
    <scope>NUCLEOTIDE SEQUENCE [LARGE SCALE GENOMIC DNA]</scope>
    <source>
        <strain evidence="1 2">HHB14362 ss-1</strain>
    </source>
</reference>
<gene>
    <name evidence="1" type="ORF">NEOLEDRAFT_1096587</name>
</gene>
<dbReference type="Proteomes" id="UP000076761">
    <property type="component" value="Unassembled WGS sequence"/>
</dbReference>
<proteinExistence type="predicted"/>
<dbReference type="InParanoid" id="A0A165R0B6"/>
<dbReference type="AlphaFoldDB" id="A0A165R0B6"/>
<dbReference type="OrthoDB" id="3223416at2759"/>
<protein>
    <submittedName>
        <fullName evidence="1">Uncharacterized protein</fullName>
    </submittedName>
</protein>